<protein>
    <submittedName>
        <fullName evidence="1">Uncharacterized protein</fullName>
    </submittedName>
</protein>
<evidence type="ECO:0000313" key="2">
    <source>
        <dbReference type="Proteomes" id="UP000012073"/>
    </source>
</evidence>
<name>R7QRA7_CHOCR</name>
<reference evidence="2" key="1">
    <citation type="journal article" date="2013" name="Proc. Natl. Acad. Sci. U.S.A.">
        <title>Genome structure and metabolic features in the red seaweed Chondrus crispus shed light on evolution of the Archaeplastida.</title>
        <authorList>
            <person name="Collen J."/>
            <person name="Porcel B."/>
            <person name="Carre W."/>
            <person name="Ball S.G."/>
            <person name="Chaparro C."/>
            <person name="Tonon T."/>
            <person name="Barbeyron T."/>
            <person name="Michel G."/>
            <person name="Noel B."/>
            <person name="Valentin K."/>
            <person name="Elias M."/>
            <person name="Artiguenave F."/>
            <person name="Arun A."/>
            <person name="Aury J.M."/>
            <person name="Barbosa-Neto J.F."/>
            <person name="Bothwell J.H."/>
            <person name="Bouget F.Y."/>
            <person name="Brillet L."/>
            <person name="Cabello-Hurtado F."/>
            <person name="Capella-Gutierrez S."/>
            <person name="Charrier B."/>
            <person name="Cladiere L."/>
            <person name="Cock J.M."/>
            <person name="Coelho S.M."/>
            <person name="Colleoni C."/>
            <person name="Czjzek M."/>
            <person name="Da Silva C."/>
            <person name="Delage L."/>
            <person name="Denoeud F."/>
            <person name="Deschamps P."/>
            <person name="Dittami S.M."/>
            <person name="Gabaldon T."/>
            <person name="Gachon C.M."/>
            <person name="Groisillier A."/>
            <person name="Herve C."/>
            <person name="Jabbari K."/>
            <person name="Katinka M."/>
            <person name="Kloareg B."/>
            <person name="Kowalczyk N."/>
            <person name="Labadie K."/>
            <person name="Leblanc C."/>
            <person name="Lopez P.J."/>
            <person name="McLachlan D.H."/>
            <person name="Meslet-Cladiere L."/>
            <person name="Moustafa A."/>
            <person name="Nehr Z."/>
            <person name="Nyvall Collen P."/>
            <person name="Panaud O."/>
            <person name="Partensky F."/>
            <person name="Poulain J."/>
            <person name="Rensing S.A."/>
            <person name="Rousvoal S."/>
            <person name="Samson G."/>
            <person name="Symeonidi A."/>
            <person name="Weissenbach J."/>
            <person name="Zambounis A."/>
            <person name="Wincker P."/>
            <person name="Boyen C."/>
        </authorList>
    </citation>
    <scope>NUCLEOTIDE SEQUENCE [LARGE SCALE GENOMIC DNA]</scope>
    <source>
        <strain evidence="2">cv. Stackhouse</strain>
    </source>
</reference>
<gene>
    <name evidence="1" type="ORF">CHC_T00008399001</name>
</gene>
<proteinExistence type="predicted"/>
<keyword evidence="2" id="KW-1185">Reference proteome</keyword>
<evidence type="ECO:0000313" key="1">
    <source>
        <dbReference type="EMBL" id="CDF40298.1"/>
    </source>
</evidence>
<dbReference type="RefSeq" id="XP_005710592.1">
    <property type="nucleotide sequence ID" value="XM_005710535.1"/>
</dbReference>
<accession>R7QRA7</accession>
<dbReference type="AlphaFoldDB" id="R7QRA7"/>
<dbReference type="EMBL" id="HG002154">
    <property type="protein sequence ID" value="CDF40298.1"/>
    <property type="molecule type" value="Genomic_DNA"/>
</dbReference>
<dbReference type="Proteomes" id="UP000012073">
    <property type="component" value="Unassembled WGS sequence"/>
</dbReference>
<dbReference type="GeneID" id="17318298"/>
<dbReference type="KEGG" id="ccp:CHC_T00008399001"/>
<organism evidence="1 2">
    <name type="scientific">Chondrus crispus</name>
    <name type="common">Carrageen Irish moss</name>
    <name type="synonym">Polymorpha crispa</name>
    <dbReference type="NCBI Taxonomy" id="2769"/>
    <lineage>
        <taxon>Eukaryota</taxon>
        <taxon>Rhodophyta</taxon>
        <taxon>Florideophyceae</taxon>
        <taxon>Rhodymeniophycidae</taxon>
        <taxon>Gigartinales</taxon>
        <taxon>Gigartinaceae</taxon>
        <taxon>Chondrus</taxon>
    </lineage>
</organism>
<sequence>MLLYCTGLYCAPSFMLFQIQAKQLLPENRTVHFNIVLTVSFRQLKKYTICDTLHIILTIFSHSSPPNRLRFPLFPPMLNEWYPKYHSPVLHTLNCRPLHVCIASENGPERVHEVLSALFSLLSAVSHSRDEQLLSINLDAHVLLVRAGQVNGKVGCIAHRLVHVFHLQGAAGVGEGARRRRGNHHFASRRAQVVVRGGEE</sequence>
<dbReference type="Gramene" id="CDF40298">
    <property type="protein sequence ID" value="CDF40298"/>
    <property type="gene ID" value="CHC_T00008399001"/>
</dbReference>